<evidence type="ECO:0000313" key="3">
    <source>
        <dbReference type="Proteomes" id="UP000235672"/>
    </source>
</evidence>
<evidence type="ECO:0000256" key="1">
    <source>
        <dbReference type="SAM" id="Phobius"/>
    </source>
</evidence>
<protein>
    <submittedName>
        <fullName evidence="2">Uncharacterized protein</fullName>
    </submittedName>
</protein>
<name>A0A2J6PEH7_9HELO</name>
<dbReference type="EMBL" id="KZ613555">
    <property type="protein sequence ID" value="PMD12296.1"/>
    <property type="molecule type" value="Genomic_DNA"/>
</dbReference>
<keyword evidence="1" id="KW-0472">Membrane</keyword>
<evidence type="ECO:0000313" key="2">
    <source>
        <dbReference type="EMBL" id="PMD12296.1"/>
    </source>
</evidence>
<keyword evidence="1" id="KW-1133">Transmembrane helix</keyword>
<dbReference type="Pfam" id="PF08560">
    <property type="entry name" value="DUF1757"/>
    <property type="match status" value="1"/>
</dbReference>
<keyword evidence="1" id="KW-0812">Transmembrane</keyword>
<dbReference type="OrthoDB" id="544298at2759"/>
<accession>A0A2J6PEH7</accession>
<dbReference type="InterPro" id="IPR013869">
    <property type="entry name" value="DUF1757"/>
</dbReference>
<proteinExistence type="predicted"/>
<reference evidence="2 3" key="1">
    <citation type="submission" date="2016-05" db="EMBL/GenBank/DDBJ databases">
        <title>A degradative enzymes factory behind the ericoid mycorrhizal symbiosis.</title>
        <authorList>
            <consortium name="DOE Joint Genome Institute"/>
            <person name="Martino E."/>
            <person name="Morin E."/>
            <person name="Grelet G."/>
            <person name="Kuo A."/>
            <person name="Kohler A."/>
            <person name="Daghino S."/>
            <person name="Barry K."/>
            <person name="Choi C."/>
            <person name="Cichocki N."/>
            <person name="Clum A."/>
            <person name="Copeland A."/>
            <person name="Hainaut M."/>
            <person name="Haridas S."/>
            <person name="Labutti K."/>
            <person name="Lindquist E."/>
            <person name="Lipzen A."/>
            <person name="Khouja H.-R."/>
            <person name="Murat C."/>
            <person name="Ohm R."/>
            <person name="Olson A."/>
            <person name="Spatafora J."/>
            <person name="Veneault-Fourrey C."/>
            <person name="Henrissat B."/>
            <person name="Grigoriev I."/>
            <person name="Martin F."/>
            <person name="Perotto S."/>
        </authorList>
    </citation>
    <scope>NUCLEOTIDE SEQUENCE [LARGE SCALE GENOMIC DNA]</scope>
    <source>
        <strain evidence="2 3">UAMH 7357</strain>
    </source>
</reference>
<dbReference type="AlphaFoldDB" id="A0A2J6PEH7"/>
<keyword evidence="3" id="KW-1185">Reference proteome</keyword>
<organism evidence="2 3">
    <name type="scientific">Hyaloscypha hepaticicola</name>
    <dbReference type="NCBI Taxonomy" id="2082293"/>
    <lineage>
        <taxon>Eukaryota</taxon>
        <taxon>Fungi</taxon>
        <taxon>Dikarya</taxon>
        <taxon>Ascomycota</taxon>
        <taxon>Pezizomycotina</taxon>
        <taxon>Leotiomycetes</taxon>
        <taxon>Helotiales</taxon>
        <taxon>Hyaloscyphaceae</taxon>
        <taxon>Hyaloscypha</taxon>
    </lineage>
</organism>
<gene>
    <name evidence="2" type="ORF">NA56DRAFT_652594</name>
</gene>
<feature type="transmembrane region" description="Helical" evidence="1">
    <location>
        <begin position="130"/>
        <end position="151"/>
    </location>
</feature>
<sequence>MQLAPFDVTPRDRSQIKPPSSYNLCYKILLFNSQLLTLSQPRTFRDCQIHAATKHSRSANTNLTMSRFFPHTPYAEDQPLSKTILTTHVLTRAFQAGSLVGSGVGLSLVTLRRFNILSPRIPPIPGYFTILRSTGIGAIVALGMLSIALPIRMWGREQIEWQDRSWRLRANKGQTECDDWTYGGMAAATAAVAWKGKGLGWRGAVGGVGIGSVFGMFGYMAYRNGLKGGKFEEDAKP</sequence>
<feature type="transmembrane region" description="Helical" evidence="1">
    <location>
        <begin position="204"/>
        <end position="222"/>
    </location>
</feature>
<dbReference type="Proteomes" id="UP000235672">
    <property type="component" value="Unassembled WGS sequence"/>
</dbReference>